<dbReference type="STRING" id="1045774.SAMN05421872_106148"/>
<dbReference type="SUPFAM" id="SSF50022">
    <property type="entry name" value="ISP domain"/>
    <property type="match status" value="1"/>
</dbReference>
<keyword evidence="12" id="KW-1185">Reference proteome</keyword>
<evidence type="ECO:0000256" key="1">
    <source>
        <dbReference type="ARBA" id="ARBA00002494"/>
    </source>
</evidence>
<dbReference type="CDD" id="cd03467">
    <property type="entry name" value="Rieske"/>
    <property type="match status" value="1"/>
</dbReference>
<dbReference type="GO" id="GO:0004497">
    <property type="term" value="F:monooxygenase activity"/>
    <property type="evidence" value="ECO:0007669"/>
    <property type="project" value="UniProtKB-ARBA"/>
</dbReference>
<proteinExistence type="predicted"/>
<accession>A0A1G6SGS0</accession>
<evidence type="ECO:0000256" key="6">
    <source>
        <dbReference type="ARBA" id="ARBA00023014"/>
    </source>
</evidence>
<keyword evidence="11" id="KW-0560">Oxidoreductase</keyword>
<feature type="region of interest" description="Disordered" evidence="9">
    <location>
        <begin position="1"/>
        <end position="24"/>
    </location>
</feature>
<evidence type="ECO:0000256" key="7">
    <source>
        <dbReference type="ARBA" id="ARBA00023157"/>
    </source>
</evidence>
<dbReference type="EMBL" id="FMZM01000006">
    <property type="protein sequence ID" value="SDD16068.1"/>
    <property type="molecule type" value="Genomic_DNA"/>
</dbReference>
<dbReference type="Pfam" id="PF00355">
    <property type="entry name" value="Rieske"/>
    <property type="match status" value="1"/>
</dbReference>
<dbReference type="GO" id="GO:0051537">
    <property type="term" value="F:2 iron, 2 sulfur cluster binding"/>
    <property type="evidence" value="ECO:0007669"/>
    <property type="project" value="UniProtKB-KW"/>
</dbReference>
<keyword evidence="6" id="KW-0411">Iron-sulfur</keyword>
<dbReference type="PANTHER" id="PTHR10134">
    <property type="entry name" value="CYTOCHROME B-C1 COMPLEX SUBUNIT RIESKE, MITOCHONDRIAL"/>
    <property type="match status" value="1"/>
</dbReference>
<feature type="region of interest" description="Disordered" evidence="9">
    <location>
        <begin position="57"/>
        <end position="87"/>
    </location>
</feature>
<keyword evidence="11" id="KW-0223">Dioxygenase</keyword>
<dbReference type="InterPro" id="IPR014349">
    <property type="entry name" value="Rieske_Fe-S_prot"/>
</dbReference>
<evidence type="ECO:0000313" key="11">
    <source>
        <dbReference type="EMBL" id="SDD16068.1"/>
    </source>
</evidence>
<keyword evidence="7" id="KW-1015">Disulfide bond</keyword>
<dbReference type="Gene3D" id="2.102.10.10">
    <property type="entry name" value="Rieske [2Fe-2S] iron-sulphur domain"/>
    <property type="match status" value="1"/>
</dbReference>
<comment type="function">
    <text evidence="1">Iron-sulfur subunit of the cytochrome bc1 complex, an essential component of the respiratory electron transport chain required for ATP synthesis. The bc1 complex catalyzes the oxidation of menaquinol and the reduction of cytochrome c in the respiratory chain. The bc1 complex operates through a Q-cycle mechanism that couples electron transfer to generation of the proton gradient that drives ATP synthesis.</text>
</comment>
<evidence type="ECO:0000256" key="3">
    <source>
        <dbReference type="ARBA" id="ARBA00022714"/>
    </source>
</evidence>
<name>A0A1G6SGS0_9ACTN</name>
<dbReference type="GO" id="GO:0046872">
    <property type="term" value="F:metal ion binding"/>
    <property type="evidence" value="ECO:0007669"/>
    <property type="project" value="UniProtKB-KW"/>
</dbReference>
<evidence type="ECO:0000256" key="9">
    <source>
        <dbReference type="SAM" id="MobiDB-lite"/>
    </source>
</evidence>
<dbReference type="FunFam" id="2.102.10.10:FF:000016">
    <property type="entry name" value="Nitrite reductase/ring-hydroxylating ferredoxin subunit"/>
    <property type="match status" value="1"/>
</dbReference>
<evidence type="ECO:0000256" key="5">
    <source>
        <dbReference type="ARBA" id="ARBA00023004"/>
    </source>
</evidence>
<dbReference type="InterPro" id="IPR017941">
    <property type="entry name" value="Rieske_2Fe-2S"/>
</dbReference>
<keyword evidence="5" id="KW-0408">Iron</keyword>
<dbReference type="Proteomes" id="UP000199034">
    <property type="component" value="Unassembled WGS sequence"/>
</dbReference>
<organism evidence="11 12">
    <name type="scientific">Nocardioides lianchengensis</name>
    <dbReference type="NCBI Taxonomy" id="1045774"/>
    <lineage>
        <taxon>Bacteria</taxon>
        <taxon>Bacillati</taxon>
        <taxon>Actinomycetota</taxon>
        <taxon>Actinomycetes</taxon>
        <taxon>Propionibacteriales</taxon>
        <taxon>Nocardioidaceae</taxon>
        <taxon>Nocardioides</taxon>
    </lineage>
</organism>
<evidence type="ECO:0000313" key="12">
    <source>
        <dbReference type="Proteomes" id="UP000199034"/>
    </source>
</evidence>
<dbReference type="RefSeq" id="WP_244509381.1">
    <property type="nucleotide sequence ID" value="NZ_FMZM01000006.1"/>
</dbReference>
<gene>
    <name evidence="11" type="ORF">SAMN05421872_106148</name>
</gene>
<dbReference type="GO" id="GO:0051213">
    <property type="term" value="F:dioxygenase activity"/>
    <property type="evidence" value="ECO:0007669"/>
    <property type="project" value="UniProtKB-KW"/>
</dbReference>
<dbReference type="AlphaFoldDB" id="A0A1G6SGS0"/>
<feature type="compositionally biased region" description="Polar residues" evidence="9">
    <location>
        <begin position="1"/>
        <end position="11"/>
    </location>
</feature>
<keyword evidence="4" id="KW-0479">Metal-binding</keyword>
<evidence type="ECO:0000256" key="8">
    <source>
        <dbReference type="ARBA" id="ARBA00029586"/>
    </source>
</evidence>
<feature type="domain" description="Rieske" evidence="10">
    <location>
        <begin position="90"/>
        <end position="182"/>
    </location>
</feature>
<sequence length="183" mass="17771">MTTESRTTRIPSSPAPEQESAVESRACACLSRRRALAGAVTLGVGVPFLAACGSDEASSGTGASSTPSSAGSSGAASSPAAPATSEGAAAGLTTTADIPVGGGTIFADEGVVITQPTEGEFKGFSNICTHQGCPVTGVEDGSIVCTCHNSTFSIEDGSVQGGPASSALDEVALTVEGDSISLA</sequence>
<protein>
    <recommendedName>
        <fullName evidence="2">Cytochrome bc1 complex Rieske iron-sulfur subunit</fullName>
    </recommendedName>
    <alternativeName>
        <fullName evidence="8">Cytochrome bc1 reductase complex subunit QcrA</fullName>
    </alternativeName>
</protein>
<keyword evidence="3" id="KW-0001">2Fe-2S</keyword>
<dbReference type="InterPro" id="IPR036922">
    <property type="entry name" value="Rieske_2Fe-2S_sf"/>
</dbReference>
<evidence type="ECO:0000256" key="4">
    <source>
        <dbReference type="ARBA" id="ARBA00022723"/>
    </source>
</evidence>
<evidence type="ECO:0000259" key="10">
    <source>
        <dbReference type="PROSITE" id="PS51296"/>
    </source>
</evidence>
<dbReference type="GO" id="GO:0016705">
    <property type="term" value="F:oxidoreductase activity, acting on paired donors, with incorporation or reduction of molecular oxygen"/>
    <property type="evidence" value="ECO:0007669"/>
    <property type="project" value="UniProtKB-ARBA"/>
</dbReference>
<reference evidence="11 12" key="1">
    <citation type="submission" date="2016-10" db="EMBL/GenBank/DDBJ databases">
        <authorList>
            <person name="de Groot N.N."/>
        </authorList>
    </citation>
    <scope>NUCLEOTIDE SEQUENCE [LARGE SCALE GENOMIC DNA]</scope>
    <source>
        <strain evidence="11 12">CGMCC 4.6858</strain>
    </source>
</reference>
<dbReference type="PROSITE" id="PS51296">
    <property type="entry name" value="RIESKE"/>
    <property type="match status" value="1"/>
</dbReference>
<evidence type="ECO:0000256" key="2">
    <source>
        <dbReference type="ARBA" id="ARBA00015816"/>
    </source>
</evidence>